<evidence type="ECO:0000313" key="2">
    <source>
        <dbReference type="Proteomes" id="UP000765509"/>
    </source>
</evidence>
<proteinExistence type="predicted"/>
<protein>
    <submittedName>
        <fullName evidence="1">Uncharacterized protein</fullName>
    </submittedName>
</protein>
<reference evidence="1" key="1">
    <citation type="submission" date="2021-03" db="EMBL/GenBank/DDBJ databases">
        <title>Draft genome sequence of rust myrtle Austropuccinia psidii MF-1, a brazilian biotype.</title>
        <authorList>
            <person name="Quecine M.C."/>
            <person name="Pachon D.M.R."/>
            <person name="Bonatelli M.L."/>
            <person name="Correr F.H."/>
            <person name="Franceschini L.M."/>
            <person name="Leite T.F."/>
            <person name="Margarido G.R.A."/>
            <person name="Almeida C.A."/>
            <person name="Ferrarezi J.A."/>
            <person name="Labate C.A."/>
        </authorList>
    </citation>
    <scope>NUCLEOTIDE SEQUENCE</scope>
    <source>
        <strain evidence="1">MF-1</strain>
    </source>
</reference>
<gene>
    <name evidence="1" type="ORF">O181_121765</name>
</gene>
<organism evidence="1 2">
    <name type="scientific">Austropuccinia psidii MF-1</name>
    <dbReference type="NCBI Taxonomy" id="1389203"/>
    <lineage>
        <taxon>Eukaryota</taxon>
        <taxon>Fungi</taxon>
        <taxon>Dikarya</taxon>
        <taxon>Basidiomycota</taxon>
        <taxon>Pucciniomycotina</taxon>
        <taxon>Pucciniomycetes</taxon>
        <taxon>Pucciniales</taxon>
        <taxon>Sphaerophragmiaceae</taxon>
        <taxon>Austropuccinia</taxon>
    </lineage>
</organism>
<comment type="caution">
    <text evidence="1">The sequence shown here is derived from an EMBL/GenBank/DDBJ whole genome shotgun (WGS) entry which is preliminary data.</text>
</comment>
<sequence length="229" mass="26931">MNNIEQPLNTLPRISTPLNQNEGTGIPNPQLLDIENSHLKNEFSTSIYNLEPSMGQVLLKEVPNLKEWPHFSGEQEYDYKAFIRAHRCYIKLRQAHGYQSWTWWKTQINRKWANIDAWRFKVEKAFESEKFNADKEKALPCFCQQKERLTALYSDMSEFMIHGKIRRQCGVELEHTVKIRTTEKSSAEDIINILEEVTMSACDSKPGHKHDSQYTINQWYSQDTTKTWS</sequence>
<dbReference type="Proteomes" id="UP000765509">
    <property type="component" value="Unassembled WGS sequence"/>
</dbReference>
<dbReference type="AlphaFoldDB" id="A0A9Q3Q2L9"/>
<keyword evidence="2" id="KW-1185">Reference proteome</keyword>
<accession>A0A9Q3Q2L9</accession>
<name>A0A9Q3Q2L9_9BASI</name>
<dbReference type="EMBL" id="AVOT02111516">
    <property type="protein sequence ID" value="MBW0582050.1"/>
    <property type="molecule type" value="Genomic_DNA"/>
</dbReference>
<evidence type="ECO:0000313" key="1">
    <source>
        <dbReference type="EMBL" id="MBW0582050.1"/>
    </source>
</evidence>